<dbReference type="Proteomes" id="UP000073601">
    <property type="component" value="Unassembled WGS sequence"/>
</dbReference>
<evidence type="ECO:0000259" key="4">
    <source>
        <dbReference type="PROSITE" id="PS50043"/>
    </source>
</evidence>
<evidence type="ECO:0000256" key="2">
    <source>
        <dbReference type="ARBA" id="ARBA00023125"/>
    </source>
</evidence>
<organism evidence="5 6">
    <name type="scientific">Grimontia marina</name>
    <dbReference type="NCBI Taxonomy" id="646534"/>
    <lineage>
        <taxon>Bacteria</taxon>
        <taxon>Pseudomonadati</taxon>
        <taxon>Pseudomonadota</taxon>
        <taxon>Gammaproteobacteria</taxon>
        <taxon>Vibrionales</taxon>
        <taxon>Vibrionaceae</taxon>
        <taxon>Grimontia</taxon>
    </lineage>
</organism>
<dbReference type="CDD" id="cd06170">
    <property type="entry name" value="LuxR_C_like"/>
    <property type="match status" value="1"/>
</dbReference>
<evidence type="ECO:0000313" key="6">
    <source>
        <dbReference type="Proteomes" id="UP000073601"/>
    </source>
</evidence>
<evidence type="ECO:0000256" key="3">
    <source>
        <dbReference type="ARBA" id="ARBA00023163"/>
    </source>
</evidence>
<accession>A0A128F8R9</accession>
<dbReference type="AlphaFoldDB" id="A0A128F8R9"/>
<dbReference type="InterPro" id="IPR016032">
    <property type="entry name" value="Sig_transdc_resp-reg_C-effctor"/>
</dbReference>
<gene>
    <name evidence="5" type="ORF">GMA8713_02353</name>
</gene>
<dbReference type="RefSeq" id="WP_231590840.1">
    <property type="nucleotide sequence ID" value="NZ_CAWRCI010000019.1"/>
</dbReference>
<protein>
    <submittedName>
        <fullName evidence="5">Putative HTH-type transcriptional regulator/MT0914</fullName>
    </submittedName>
</protein>
<keyword evidence="3" id="KW-0804">Transcription</keyword>
<dbReference type="Pfam" id="PF00196">
    <property type="entry name" value="GerE"/>
    <property type="match status" value="1"/>
</dbReference>
<keyword evidence="1" id="KW-0805">Transcription regulation</keyword>
<dbReference type="EMBL" id="FIZY01000019">
    <property type="protein sequence ID" value="CZF82754.1"/>
    <property type="molecule type" value="Genomic_DNA"/>
</dbReference>
<evidence type="ECO:0000256" key="1">
    <source>
        <dbReference type="ARBA" id="ARBA00023015"/>
    </source>
</evidence>
<dbReference type="Gene3D" id="1.10.10.10">
    <property type="entry name" value="Winged helix-like DNA-binding domain superfamily/Winged helix DNA-binding domain"/>
    <property type="match status" value="1"/>
</dbReference>
<reference evidence="6" key="1">
    <citation type="submission" date="2016-02" db="EMBL/GenBank/DDBJ databases">
        <authorList>
            <person name="Rodrigo-Torres Lidia"/>
            <person name="Arahal R.David."/>
        </authorList>
    </citation>
    <scope>NUCLEOTIDE SEQUENCE [LARGE SCALE GENOMIC DNA]</scope>
    <source>
        <strain evidence="6">CECT 8713</strain>
    </source>
</reference>
<dbReference type="SUPFAM" id="SSF46894">
    <property type="entry name" value="C-terminal effector domain of the bipartite response regulators"/>
    <property type="match status" value="1"/>
</dbReference>
<dbReference type="PRINTS" id="PR00038">
    <property type="entry name" value="HTHLUXR"/>
</dbReference>
<dbReference type="PANTHER" id="PTHR44688:SF16">
    <property type="entry name" value="DNA-BINDING TRANSCRIPTIONAL ACTIVATOR DEVR_DOSR"/>
    <property type="match status" value="1"/>
</dbReference>
<sequence>MNLSMRETHAVFQIAECLNAGMECSEMRQQVGKCLLDLLDADYFASYVWDGPRCGFSHRVAINMSDDNLSHYESYFQYHDPITPKLQQRKQATAVSQIMPHSALKQTEFFNDFLSIDGLTYGLNFHAHDGRQNIGDIRIWRSRRRNDFTKRDVEIVSAMGAAFTNAMKQARPGAFSKEDVRPDVIPDINASSGMDEDFLVEEYHLTAREVDVCLAVIQGLSDKEIARRYNVSFTTVRTHMKHLFEKLNVRGRTQLIHKVLTH</sequence>
<dbReference type="SUPFAM" id="SSF55781">
    <property type="entry name" value="GAF domain-like"/>
    <property type="match status" value="1"/>
</dbReference>
<name>A0A128F8R9_9GAMM</name>
<keyword evidence="6" id="KW-1185">Reference proteome</keyword>
<dbReference type="PANTHER" id="PTHR44688">
    <property type="entry name" value="DNA-BINDING TRANSCRIPTIONAL ACTIVATOR DEVR_DOSR"/>
    <property type="match status" value="1"/>
</dbReference>
<dbReference type="InterPro" id="IPR000792">
    <property type="entry name" value="Tscrpt_reg_LuxR_C"/>
</dbReference>
<keyword evidence="2" id="KW-0238">DNA-binding</keyword>
<dbReference type="GO" id="GO:0003677">
    <property type="term" value="F:DNA binding"/>
    <property type="evidence" value="ECO:0007669"/>
    <property type="project" value="UniProtKB-KW"/>
</dbReference>
<dbReference type="SMART" id="SM00421">
    <property type="entry name" value="HTH_LUXR"/>
    <property type="match status" value="1"/>
</dbReference>
<dbReference type="InterPro" id="IPR036388">
    <property type="entry name" value="WH-like_DNA-bd_sf"/>
</dbReference>
<feature type="domain" description="HTH luxR-type" evidence="4">
    <location>
        <begin position="198"/>
        <end position="262"/>
    </location>
</feature>
<dbReference type="GO" id="GO:0006355">
    <property type="term" value="P:regulation of DNA-templated transcription"/>
    <property type="evidence" value="ECO:0007669"/>
    <property type="project" value="InterPro"/>
</dbReference>
<dbReference type="PROSITE" id="PS50043">
    <property type="entry name" value="HTH_LUXR_2"/>
    <property type="match status" value="1"/>
</dbReference>
<evidence type="ECO:0000313" key="5">
    <source>
        <dbReference type="EMBL" id="CZF82754.1"/>
    </source>
</evidence>
<proteinExistence type="predicted"/>